<dbReference type="SUPFAM" id="SSF51182">
    <property type="entry name" value="RmlC-like cupins"/>
    <property type="match status" value="1"/>
</dbReference>
<accession>A0A8J3D7M7</accession>
<evidence type="ECO:0008006" key="3">
    <source>
        <dbReference type="Google" id="ProtNLM"/>
    </source>
</evidence>
<organism evidence="1 2">
    <name type="scientific">Persicitalea jodogahamensis</name>
    <dbReference type="NCBI Taxonomy" id="402147"/>
    <lineage>
        <taxon>Bacteria</taxon>
        <taxon>Pseudomonadati</taxon>
        <taxon>Bacteroidota</taxon>
        <taxon>Cytophagia</taxon>
        <taxon>Cytophagales</taxon>
        <taxon>Spirosomataceae</taxon>
        <taxon>Persicitalea</taxon>
    </lineage>
</organism>
<sequence length="113" mass="12683">MKTASLYKDLTYQDNKPLVQPLLETDFTREIRIVFKGGQMMKEHFTPFPIVIEIVAGEIDFGTRGTIHRAVKGDLISLGGDVPHDLTALTDSIVRLTLSKPDRSERVMQVANQ</sequence>
<protein>
    <recommendedName>
        <fullName evidence="3">Cupin</fullName>
    </recommendedName>
</protein>
<proteinExistence type="predicted"/>
<gene>
    <name evidence="1" type="ORF">GCM10007390_16610</name>
</gene>
<dbReference type="Proteomes" id="UP000598271">
    <property type="component" value="Unassembled WGS sequence"/>
</dbReference>
<dbReference type="EMBL" id="BMXF01000001">
    <property type="protein sequence ID" value="GHB63457.1"/>
    <property type="molecule type" value="Genomic_DNA"/>
</dbReference>
<dbReference type="RefSeq" id="WP_189563843.1">
    <property type="nucleotide sequence ID" value="NZ_BMXF01000001.1"/>
</dbReference>
<dbReference type="InterPro" id="IPR014710">
    <property type="entry name" value="RmlC-like_jellyroll"/>
</dbReference>
<evidence type="ECO:0000313" key="1">
    <source>
        <dbReference type="EMBL" id="GHB63457.1"/>
    </source>
</evidence>
<comment type="caution">
    <text evidence="1">The sequence shown here is derived from an EMBL/GenBank/DDBJ whole genome shotgun (WGS) entry which is preliminary data.</text>
</comment>
<dbReference type="Gene3D" id="2.60.120.10">
    <property type="entry name" value="Jelly Rolls"/>
    <property type="match status" value="1"/>
</dbReference>
<dbReference type="InterPro" id="IPR011051">
    <property type="entry name" value="RmlC_Cupin_sf"/>
</dbReference>
<reference evidence="1 2" key="1">
    <citation type="journal article" date="2014" name="Int. J. Syst. Evol. Microbiol.">
        <title>Complete genome sequence of Corynebacterium casei LMG S-19264T (=DSM 44701T), isolated from a smear-ripened cheese.</title>
        <authorList>
            <consortium name="US DOE Joint Genome Institute (JGI-PGF)"/>
            <person name="Walter F."/>
            <person name="Albersmeier A."/>
            <person name="Kalinowski J."/>
            <person name="Ruckert C."/>
        </authorList>
    </citation>
    <scope>NUCLEOTIDE SEQUENCE [LARGE SCALE GENOMIC DNA]</scope>
    <source>
        <strain evidence="1 2">KCTC 12866</strain>
    </source>
</reference>
<evidence type="ECO:0000313" key="2">
    <source>
        <dbReference type="Proteomes" id="UP000598271"/>
    </source>
</evidence>
<dbReference type="AlphaFoldDB" id="A0A8J3D7M7"/>
<keyword evidence="2" id="KW-1185">Reference proteome</keyword>
<name>A0A8J3D7M7_9BACT</name>